<dbReference type="Pfam" id="PF13581">
    <property type="entry name" value="HATPase_c_2"/>
    <property type="match status" value="1"/>
</dbReference>
<keyword evidence="1" id="KW-0723">Serine/threonine-protein kinase</keyword>
<evidence type="ECO:0000256" key="1">
    <source>
        <dbReference type="ARBA" id="ARBA00022527"/>
    </source>
</evidence>
<dbReference type="InterPro" id="IPR003594">
    <property type="entry name" value="HATPase_dom"/>
</dbReference>
<dbReference type="GO" id="GO:0004674">
    <property type="term" value="F:protein serine/threonine kinase activity"/>
    <property type="evidence" value="ECO:0007669"/>
    <property type="project" value="UniProtKB-KW"/>
</dbReference>
<organism evidence="3 4">
    <name type="scientific">Streptomyces alkaliterrae</name>
    <dbReference type="NCBI Taxonomy" id="2213162"/>
    <lineage>
        <taxon>Bacteria</taxon>
        <taxon>Bacillati</taxon>
        <taxon>Actinomycetota</taxon>
        <taxon>Actinomycetes</taxon>
        <taxon>Kitasatosporales</taxon>
        <taxon>Streptomycetaceae</taxon>
        <taxon>Streptomyces</taxon>
    </lineage>
</organism>
<accession>A0A7W3WLL7</accession>
<dbReference type="Proteomes" id="UP000525686">
    <property type="component" value="Unassembled WGS sequence"/>
</dbReference>
<dbReference type="AlphaFoldDB" id="A0A7W3WLL7"/>
<dbReference type="PANTHER" id="PTHR35526">
    <property type="entry name" value="ANTI-SIGMA-F FACTOR RSBW-RELATED"/>
    <property type="match status" value="1"/>
</dbReference>
<dbReference type="InterPro" id="IPR050267">
    <property type="entry name" value="Anti-sigma-factor_SerPK"/>
</dbReference>
<dbReference type="EMBL" id="JABJWZ010000092">
    <property type="protein sequence ID" value="MBB1254160.1"/>
    <property type="molecule type" value="Genomic_DNA"/>
</dbReference>
<keyword evidence="1" id="KW-0418">Kinase</keyword>
<protein>
    <submittedName>
        <fullName evidence="3">ATP-binding protein</fullName>
    </submittedName>
</protein>
<evidence type="ECO:0000313" key="3">
    <source>
        <dbReference type="EMBL" id="MBB1254160.1"/>
    </source>
</evidence>
<evidence type="ECO:0000259" key="2">
    <source>
        <dbReference type="Pfam" id="PF13581"/>
    </source>
</evidence>
<dbReference type="GO" id="GO:0005524">
    <property type="term" value="F:ATP binding"/>
    <property type="evidence" value="ECO:0007669"/>
    <property type="project" value="UniProtKB-KW"/>
</dbReference>
<keyword evidence="1" id="KW-0808">Transferase</keyword>
<evidence type="ECO:0000313" key="4">
    <source>
        <dbReference type="Proteomes" id="UP000525686"/>
    </source>
</evidence>
<dbReference type="PANTHER" id="PTHR35526:SF3">
    <property type="entry name" value="ANTI-SIGMA-F FACTOR RSBW"/>
    <property type="match status" value="1"/>
</dbReference>
<dbReference type="RefSeq" id="WP_181354368.1">
    <property type="nucleotide sequence ID" value="NZ_JABJWZ010000092.1"/>
</dbReference>
<keyword evidence="3" id="KW-0547">Nucleotide-binding</keyword>
<dbReference type="CDD" id="cd16936">
    <property type="entry name" value="HATPase_RsbW-like"/>
    <property type="match status" value="1"/>
</dbReference>
<proteinExistence type="predicted"/>
<feature type="domain" description="Histidine kinase/HSP90-like ATPase" evidence="2">
    <location>
        <begin position="16"/>
        <end position="125"/>
    </location>
</feature>
<gene>
    <name evidence="3" type="ORF">H3146_12385</name>
</gene>
<comment type="caution">
    <text evidence="3">The sequence shown here is derived from an EMBL/GenBank/DDBJ whole genome shotgun (WGS) entry which is preliminary data.</text>
</comment>
<sequence>MSAISPPPFAWRFTVQAHELARWRAEVADAVRLLGGDVEAVAAARLGVSELLGNVLRHVTDQRCRMEVSHEDAHVCVRVFDRSPDAPAVRAPRWDAAHGRGLWLVREMVATLGHTYTAGGKWVWFHVRVGTGSRDDKDTLR</sequence>
<keyword evidence="3" id="KW-0067">ATP-binding</keyword>
<name>A0A7W3WLL7_9ACTN</name>
<dbReference type="Gene3D" id="3.30.565.10">
    <property type="entry name" value="Histidine kinase-like ATPase, C-terminal domain"/>
    <property type="match status" value="1"/>
</dbReference>
<dbReference type="InterPro" id="IPR036890">
    <property type="entry name" value="HATPase_C_sf"/>
</dbReference>
<dbReference type="SUPFAM" id="SSF55874">
    <property type="entry name" value="ATPase domain of HSP90 chaperone/DNA topoisomerase II/histidine kinase"/>
    <property type="match status" value="1"/>
</dbReference>
<reference evidence="4" key="1">
    <citation type="submission" date="2020-05" db="EMBL/GenBank/DDBJ databases">
        <title>Classification of alakaliphilic streptomycetes isolated from an alkaline soil next to Lonar Crater, India and a proposal for the recognition of Streptomyces alkaliterrae sp. nov.</title>
        <authorList>
            <person name="Golinska P."/>
        </authorList>
    </citation>
    <scope>NUCLEOTIDE SEQUENCE [LARGE SCALE GENOMIC DNA]</scope>
    <source>
        <strain evidence="4">OF3</strain>
    </source>
</reference>